<evidence type="ECO:0000259" key="4">
    <source>
        <dbReference type="PROSITE" id="PS50949"/>
    </source>
</evidence>
<organism evidence="5 6">
    <name type="scientific">Mesorhizobium tianshanense</name>
    <dbReference type="NCBI Taxonomy" id="39844"/>
    <lineage>
        <taxon>Bacteria</taxon>
        <taxon>Pseudomonadati</taxon>
        <taxon>Pseudomonadota</taxon>
        <taxon>Alphaproteobacteria</taxon>
        <taxon>Hyphomicrobiales</taxon>
        <taxon>Phyllobacteriaceae</taxon>
        <taxon>Mesorhizobium</taxon>
    </lineage>
</organism>
<dbReference type="OrthoDB" id="9815654at2"/>
<dbReference type="PANTHER" id="PTHR43537:SF39">
    <property type="entry name" value="HTH-TYPE TRANSCRIPTIONAL REGULATOR MCBR"/>
    <property type="match status" value="1"/>
</dbReference>
<dbReference type="SUPFAM" id="SSF48008">
    <property type="entry name" value="GntR ligand-binding domain-like"/>
    <property type="match status" value="1"/>
</dbReference>
<dbReference type="AlphaFoldDB" id="A0A562N432"/>
<accession>A0A562N432</accession>
<keyword evidence="6" id="KW-1185">Reference proteome</keyword>
<protein>
    <submittedName>
        <fullName evidence="5">DNA-binding GntR family transcriptional regulator</fullName>
    </submittedName>
</protein>
<dbReference type="InterPro" id="IPR036388">
    <property type="entry name" value="WH-like_DNA-bd_sf"/>
</dbReference>
<dbReference type="SMART" id="SM00895">
    <property type="entry name" value="FCD"/>
    <property type="match status" value="1"/>
</dbReference>
<dbReference type="PANTHER" id="PTHR43537">
    <property type="entry name" value="TRANSCRIPTIONAL REGULATOR, GNTR FAMILY"/>
    <property type="match status" value="1"/>
</dbReference>
<dbReference type="SUPFAM" id="SSF46785">
    <property type="entry name" value="Winged helix' DNA-binding domain"/>
    <property type="match status" value="1"/>
</dbReference>
<dbReference type="InterPro" id="IPR011711">
    <property type="entry name" value="GntR_C"/>
</dbReference>
<dbReference type="PROSITE" id="PS50949">
    <property type="entry name" value="HTH_GNTR"/>
    <property type="match status" value="1"/>
</dbReference>
<dbReference type="EMBL" id="VLKT01000046">
    <property type="protein sequence ID" value="TWI26848.1"/>
    <property type="molecule type" value="Genomic_DNA"/>
</dbReference>
<evidence type="ECO:0000256" key="3">
    <source>
        <dbReference type="ARBA" id="ARBA00023163"/>
    </source>
</evidence>
<dbReference type="GO" id="GO:0003700">
    <property type="term" value="F:DNA-binding transcription factor activity"/>
    <property type="evidence" value="ECO:0007669"/>
    <property type="project" value="InterPro"/>
</dbReference>
<dbReference type="Pfam" id="PF07729">
    <property type="entry name" value="FCD"/>
    <property type="match status" value="1"/>
</dbReference>
<keyword evidence="3" id="KW-0804">Transcription</keyword>
<dbReference type="Pfam" id="PF00392">
    <property type="entry name" value="GntR"/>
    <property type="match status" value="1"/>
</dbReference>
<dbReference type="Gene3D" id="1.10.10.10">
    <property type="entry name" value="Winged helix-like DNA-binding domain superfamily/Winged helix DNA-binding domain"/>
    <property type="match status" value="1"/>
</dbReference>
<dbReference type="Proteomes" id="UP000317122">
    <property type="component" value="Unassembled WGS sequence"/>
</dbReference>
<evidence type="ECO:0000313" key="6">
    <source>
        <dbReference type="Proteomes" id="UP000317122"/>
    </source>
</evidence>
<dbReference type="SMART" id="SM00345">
    <property type="entry name" value="HTH_GNTR"/>
    <property type="match status" value="1"/>
</dbReference>
<name>A0A562N432_9HYPH</name>
<sequence length="238" mass="26471">MPSRALEGLTLLSISSLDRSTLNDRVYDDLRQMIIAGRLRPGQVISIRSLAEVLGVSSMPVRGALQRLVAEGAIESRANRTFALPVLNPQSLMEIAHIRSELEGMAVEAAVGNLDETDFKYLTDINHQMFDGTPDWTNYLELNRIFHFHIYRKAGMPRLLRLIEGMWLQIGPLLNFVATSSALAGGSETHRDLVRALAEKDARGARVTIQRDILVAARQIVVTLTEQRDGSDRAVAER</sequence>
<keyword evidence="2 5" id="KW-0238">DNA-binding</keyword>
<proteinExistence type="predicted"/>
<dbReference type="GO" id="GO:0003677">
    <property type="term" value="F:DNA binding"/>
    <property type="evidence" value="ECO:0007669"/>
    <property type="project" value="UniProtKB-KW"/>
</dbReference>
<dbReference type="InterPro" id="IPR008920">
    <property type="entry name" value="TF_FadR/GntR_C"/>
</dbReference>
<evidence type="ECO:0000256" key="2">
    <source>
        <dbReference type="ARBA" id="ARBA00023125"/>
    </source>
</evidence>
<reference evidence="5 6" key="1">
    <citation type="journal article" date="2015" name="Stand. Genomic Sci.">
        <title>Genomic Encyclopedia of Bacterial and Archaeal Type Strains, Phase III: the genomes of soil and plant-associated and newly described type strains.</title>
        <authorList>
            <person name="Whitman W.B."/>
            <person name="Woyke T."/>
            <person name="Klenk H.P."/>
            <person name="Zhou Y."/>
            <person name="Lilburn T.G."/>
            <person name="Beck B.J."/>
            <person name="De Vos P."/>
            <person name="Vandamme P."/>
            <person name="Eisen J.A."/>
            <person name="Garrity G."/>
            <person name="Hugenholtz P."/>
            <person name="Kyrpides N.C."/>
        </authorList>
    </citation>
    <scope>NUCLEOTIDE SEQUENCE [LARGE SCALE GENOMIC DNA]</scope>
    <source>
        <strain evidence="5 6">CGMCC 1.2546</strain>
    </source>
</reference>
<dbReference type="CDD" id="cd07377">
    <property type="entry name" value="WHTH_GntR"/>
    <property type="match status" value="1"/>
</dbReference>
<dbReference type="RefSeq" id="WP_145721761.1">
    <property type="nucleotide sequence ID" value="NZ_BSPF01000114.1"/>
</dbReference>
<evidence type="ECO:0000313" key="5">
    <source>
        <dbReference type="EMBL" id="TWI26848.1"/>
    </source>
</evidence>
<evidence type="ECO:0000256" key="1">
    <source>
        <dbReference type="ARBA" id="ARBA00023015"/>
    </source>
</evidence>
<gene>
    <name evidence="5" type="ORF">IQ26_05804</name>
</gene>
<feature type="domain" description="HTH gntR-type" evidence="4">
    <location>
        <begin position="20"/>
        <end position="87"/>
    </location>
</feature>
<keyword evidence="1" id="KW-0805">Transcription regulation</keyword>
<dbReference type="Gene3D" id="1.20.120.530">
    <property type="entry name" value="GntR ligand-binding domain-like"/>
    <property type="match status" value="1"/>
</dbReference>
<comment type="caution">
    <text evidence="5">The sequence shown here is derived from an EMBL/GenBank/DDBJ whole genome shotgun (WGS) entry which is preliminary data.</text>
</comment>
<dbReference type="InterPro" id="IPR036390">
    <property type="entry name" value="WH_DNA-bd_sf"/>
</dbReference>
<dbReference type="InterPro" id="IPR000524">
    <property type="entry name" value="Tscrpt_reg_HTH_GntR"/>
</dbReference>